<comment type="caution">
    <text evidence="2">The sequence shown here is derived from an EMBL/GenBank/DDBJ whole genome shotgun (WGS) entry which is preliminary data.</text>
</comment>
<name>A0A0B8QMK4_LACLL</name>
<reference evidence="2 3" key="1">
    <citation type="submission" date="2015-01" db="EMBL/GenBank/DDBJ databases">
        <title>Lactococcus lactis subsp.lactis JCM 5805 whole genome shotgun sequence.</title>
        <authorList>
            <person name="Fujii T."/>
            <person name="Tomita Y."/>
            <person name="Ikushima S."/>
            <person name="Fujiwara D."/>
        </authorList>
    </citation>
    <scope>NUCLEOTIDE SEQUENCE [LARGE SCALE GENOMIC DNA]</scope>
    <source>
        <strain evidence="2 3">JCM 5805</strain>
    </source>
</reference>
<gene>
    <name evidence="2" type="ORF">JCM5805K_0889</name>
</gene>
<feature type="transmembrane region" description="Helical" evidence="1">
    <location>
        <begin position="6"/>
        <end position="26"/>
    </location>
</feature>
<protein>
    <submittedName>
        <fullName evidence="2">Uncharacterized protein</fullName>
    </submittedName>
</protein>
<evidence type="ECO:0000256" key="1">
    <source>
        <dbReference type="SAM" id="Phobius"/>
    </source>
</evidence>
<proteinExistence type="predicted"/>
<dbReference type="Proteomes" id="UP000031847">
    <property type="component" value="Unassembled WGS sequence"/>
</dbReference>
<evidence type="ECO:0000313" key="3">
    <source>
        <dbReference type="Proteomes" id="UP000031847"/>
    </source>
</evidence>
<dbReference type="EMBL" id="BBSI01000017">
    <property type="protein sequence ID" value="GAM79781.1"/>
    <property type="molecule type" value="Genomic_DNA"/>
</dbReference>
<evidence type="ECO:0000313" key="2">
    <source>
        <dbReference type="EMBL" id="GAM79781.1"/>
    </source>
</evidence>
<accession>A0A0B8QMK4</accession>
<organism evidence="2 3">
    <name type="scientific">Lactococcus lactis subsp. lactis</name>
    <name type="common">Streptococcus lactis</name>
    <dbReference type="NCBI Taxonomy" id="1360"/>
    <lineage>
        <taxon>Bacteria</taxon>
        <taxon>Bacillati</taxon>
        <taxon>Bacillota</taxon>
        <taxon>Bacilli</taxon>
        <taxon>Lactobacillales</taxon>
        <taxon>Streptococcaceae</taxon>
        <taxon>Lactococcus</taxon>
    </lineage>
</organism>
<dbReference type="AlphaFoldDB" id="A0A0B8QMK4"/>
<sequence length="36" mass="4168">MKTLNFLSVTFFVEIISVSSLGRQILLTETNIFYKN</sequence>
<keyword evidence="1" id="KW-0472">Membrane</keyword>
<keyword evidence="1" id="KW-0812">Transmembrane</keyword>
<keyword evidence="1" id="KW-1133">Transmembrane helix</keyword>